<comment type="catalytic activity">
    <reaction evidence="5">
        <text>[phosphatase 2A protein]-C-terminal L-leucine methyl ester + H2O = [phosphatase 2A protein]-C-terminal L-leucine + methanol + H(+)</text>
        <dbReference type="Rhea" id="RHEA:48548"/>
        <dbReference type="Rhea" id="RHEA-COMP:12134"/>
        <dbReference type="Rhea" id="RHEA-COMP:12135"/>
        <dbReference type="ChEBI" id="CHEBI:15377"/>
        <dbReference type="ChEBI" id="CHEBI:15378"/>
        <dbReference type="ChEBI" id="CHEBI:17790"/>
        <dbReference type="ChEBI" id="CHEBI:90516"/>
        <dbReference type="ChEBI" id="CHEBI:90517"/>
        <dbReference type="EC" id="3.1.1.89"/>
    </reaction>
</comment>
<dbReference type="Pfam" id="PF12697">
    <property type="entry name" value="Abhydrolase_6"/>
    <property type="match status" value="1"/>
</dbReference>
<feature type="domain" description="AB hydrolase-1" evidence="6">
    <location>
        <begin position="84"/>
        <end position="216"/>
    </location>
</feature>
<organism evidence="7 8">
    <name type="scientific">Romanomermis culicivorax</name>
    <name type="common">Nematode worm</name>
    <dbReference type="NCBI Taxonomy" id="13658"/>
    <lineage>
        <taxon>Eukaryota</taxon>
        <taxon>Metazoa</taxon>
        <taxon>Ecdysozoa</taxon>
        <taxon>Nematoda</taxon>
        <taxon>Enoplea</taxon>
        <taxon>Dorylaimia</taxon>
        <taxon>Mermithida</taxon>
        <taxon>Mermithoidea</taxon>
        <taxon>Mermithidae</taxon>
        <taxon>Romanomermis</taxon>
    </lineage>
</organism>
<dbReference type="InterPro" id="IPR000073">
    <property type="entry name" value="AB_hydrolase_1"/>
</dbReference>
<name>A0A915JTR2_ROMCU</name>
<dbReference type="AlphaFoldDB" id="A0A915JTR2"/>
<dbReference type="GO" id="GO:0051723">
    <property type="term" value="F:protein methylesterase activity"/>
    <property type="evidence" value="ECO:0007669"/>
    <property type="project" value="UniProtKB-EC"/>
</dbReference>
<dbReference type="WBParaSite" id="nRc.2.0.1.t29439-RA">
    <property type="protein sequence ID" value="nRc.2.0.1.t29439-RA"/>
    <property type="gene ID" value="nRc.2.0.1.g29439"/>
</dbReference>
<protein>
    <recommendedName>
        <fullName evidence="2">protein phosphatase methylesterase-1</fullName>
        <ecNumber evidence="2">3.1.1.89</ecNumber>
    </recommendedName>
</protein>
<dbReference type="Gene3D" id="3.40.50.1820">
    <property type="entry name" value="alpha/beta hydrolase"/>
    <property type="match status" value="1"/>
</dbReference>
<evidence type="ECO:0000256" key="2">
    <source>
        <dbReference type="ARBA" id="ARBA00013111"/>
    </source>
</evidence>
<dbReference type="InterPro" id="IPR029058">
    <property type="entry name" value="AB_hydrolase_fold"/>
</dbReference>
<dbReference type="OMA" id="MHARISM"/>
<dbReference type="InterPro" id="IPR016812">
    <property type="entry name" value="PPase_methylesterase_euk"/>
</dbReference>
<dbReference type="EC" id="3.1.1.89" evidence="2"/>
<evidence type="ECO:0000313" key="8">
    <source>
        <dbReference type="WBParaSite" id="nRc.2.0.1.t29439-RA"/>
    </source>
</evidence>
<dbReference type="Proteomes" id="UP000887565">
    <property type="component" value="Unplaced"/>
</dbReference>
<dbReference type="PANTHER" id="PTHR14189:SF0">
    <property type="entry name" value="PROTEIN PHOSPHATASE METHYLESTERASE 1"/>
    <property type="match status" value="1"/>
</dbReference>
<dbReference type="PANTHER" id="PTHR14189">
    <property type="entry name" value="PROTEIN PHOSPHATASE METHYLESTERASE-1 RELATED"/>
    <property type="match status" value="1"/>
</dbReference>
<evidence type="ECO:0000259" key="6">
    <source>
        <dbReference type="Pfam" id="PF12697"/>
    </source>
</evidence>
<evidence type="ECO:0000256" key="1">
    <source>
        <dbReference type="ARBA" id="ARBA00008645"/>
    </source>
</evidence>
<evidence type="ECO:0000256" key="3">
    <source>
        <dbReference type="ARBA" id="ARBA00022487"/>
    </source>
</evidence>
<keyword evidence="7" id="KW-1185">Reference proteome</keyword>
<proteinExistence type="inferred from homology"/>
<evidence type="ECO:0000256" key="4">
    <source>
        <dbReference type="ARBA" id="ARBA00022801"/>
    </source>
</evidence>
<reference evidence="8" key="1">
    <citation type="submission" date="2022-11" db="UniProtKB">
        <authorList>
            <consortium name="WormBaseParasite"/>
        </authorList>
    </citation>
    <scope>IDENTIFICATION</scope>
</reference>
<evidence type="ECO:0000313" key="7">
    <source>
        <dbReference type="Proteomes" id="UP000887565"/>
    </source>
</evidence>
<accession>A0A915JTR2</accession>
<keyword evidence="3" id="KW-0719">Serine esterase</keyword>
<comment type="similarity">
    <text evidence="1">Belongs to the AB hydrolase superfamily.</text>
</comment>
<evidence type="ECO:0000256" key="5">
    <source>
        <dbReference type="ARBA" id="ARBA00049203"/>
    </source>
</evidence>
<keyword evidence="4" id="KW-0378">Hydrolase</keyword>
<sequence>MEGDQLSDLRKSVFVENKSFLPLYPSINEKNSNFSGSRAKKDFSPLEWRQFFDEKLTIKITQKPDNVFTVYSKSSDLQGVKPIIFLLHGGGYSGLTWACFAVKKSNQVTEMIDCQVLALDSRGHGDSVTDDDYDLSVDTQAHDVEDIIHELKLKSSIFLMGHRLVSLLNFLNRSLQPLFYSMGGAIAVHVASRNKIDSLIGLAVIDVVEGSAMDALNSMQSFLRARPTSFLSIDKAIEWW</sequence>
<dbReference type="SUPFAM" id="SSF53474">
    <property type="entry name" value="alpha/beta-Hydrolases"/>
    <property type="match status" value="1"/>
</dbReference>